<dbReference type="EMBL" id="CP003488">
    <property type="protein sequence ID" value="AFH93372.1"/>
    <property type="molecule type" value="Genomic_DNA"/>
</dbReference>
<dbReference type="SUPFAM" id="SSF109755">
    <property type="entry name" value="PhoU-like"/>
    <property type="match status" value="1"/>
</dbReference>
<dbReference type="Proteomes" id="UP000005012">
    <property type="component" value="Chromosome"/>
</dbReference>
<dbReference type="HOGENOM" id="CLU_025623_2_1_6"/>
<dbReference type="Pfam" id="PF02690">
    <property type="entry name" value="Na_Pi_cotrans"/>
    <property type="match status" value="2"/>
</dbReference>
<dbReference type="GO" id="GO:0005436">
    <property type="term" value="F:sodium:phosphate symporter activity"/>
    <property type="evidence" value="ECO:0007669"/>
    <property type="project" value="InterPro"/>
</dbReference>
<protein>
    <submittedName>
        <fullName evidence="9">Na+/Pi-cotransporter</fullName>
    </submittedName>
</protein>
<dbReference type="KEGG" id="psi:S70_07515"/>
<reference evidence="10" key="2">
    <citation type="submission" date="2012-04" db="EMBL/GenBank/DDBJ databases">
        <title>Complete genome sequence of Providencia stuartii clinical isolate MRSN 2154.</title>
        <authorList>
            <person name="Clifford R.J."/>
            <person name="Hang J."/>
            <person name="Riley M.C."/>
            <person name="Onmus-Leone F."/>
            <person name="Kuschner R.A."/>
            <person name="Lesho E.P."/>
            <person name="Waterman P.E."/>
        </authorList>
    </citation>
    <scope>NUCLEOTIDE SEQUENCE [LARGE SCALE GENOMIC DNA]</scope>
    <source>
        <strain evidence="10">MRSN 2154</strain>
    </source>
</reference>
<evidence type="ECO:0000256" key="3">
    <source>
        <dbReference type="ARBA" id="ARBA00022592"/>
    </source>
</evidence>
<keyword evidence="3" id="KW-0592">Phosphate transport</keyword>
<dbReference type="NCBIfam" id="TIGR00704">
    <property type="entry name" value="NaPi_cotrn_rel"/>
    <property type="match status" value="1"/>
</dbReference>
<dbReference type="GO" id="GO:0044341">
    <property type="term" value="P:sodium-dependent phosphate transport"/>
    <property type="evidence" value="ECO:0007669"/>
    <property type="project" value="InterPro"/>
</dbReference>
<feature type="transmembrane region" description="Helical" evidence="7">
    <location>
        <begin position="171"/>
        <end position="194"/>
    </location>
</feature>
<reference evidence="9 10" key="1">
    <citation type="journal article" date="2012" name="J. Bacteriol.">
        <title>Complete Genome Sequence of Providencia stuartii Clinical Isolate MRSN 2154.</title>
        <authorList>
            <person name="Clifford R.J."/>
            <person name="Hang J."/>
            <person name="Riley M.C."/>
            <person name="Onmus-Leone F."/>
            <person name="Kuschner R.A."/>
            <person name="Lesho E.P."/>
            <person name="Waterman P.E."/>
        </authorList>
    </citation>
    <scope>NUCLEOTIDE SEQUENCE [LARGE SCALE GENOMIC DNA]</scope>
    <source>
        <strain evidence="9 10">MRSN 2154</strain>
    </source>
</reference>
<feature type="domain" description="PhoU" evidence="8">
    <location>
        <begin position="340"/>
        <end position="413"/>
    </location>
</feature>
<gene>
    <name evidence="9" type="ordered locus">S70_07515</name>
</gene>
<evidence type="ECO:0000313" key="9">
    <source>
        <dbReference type="EMBL" id="AFH93372.1"/>
    </source>
</evidence>
<dbReference type="InterPro" id="IPR038078">
    <property type="entry name" value="PhoU-like_sf"/>
</dbReference>
<dbReference type="InterPro" id="IPR026022">
    <property type="entry name" value="PhoU_dom"/>
</dbReference>
<dbReference type="OrthoDB" id="5778511at2"/>
<evidence type="ECO:0000256" key="4">
    <source>
        <dbReference type="ARBA" id="ARBA00022692"/>
    </source>
</evidence>
<feature type="transmembrane region" description="Helical" evidence="7">
    <location>
        <begin position="206"/>
        <end position="226"/>
    </location>
</feature>
<organism evidence="9 10">
    <name type="scientific">Providencia stuartii (strain MRSN 2154)</name>
    <dbReference type="NCBI Taxonomy" id="1157951"/>
    <lineage>
        <taxon>Bacteria</taxon>
        <taxon>Pseudomonadati</taxon>
        <taxon>Pseudomonadota</taxon>
        <taxon>Gammaproteobacteria</taxon>
        <taxon>Enterobacterales</taxon>
        <taxon>Morganellaceae</taxon>
        <taxon>Providencia</taxon>
    </lineage>
</organism>
<dbReference type="RefSeq" id="WP_004926590.1">
    <property type="nucleotide sequence ID" value="NC_017731.1"/>
</dbReference>
<dbReference type="AlphaFoldDB" id="A0A140NN40"/>
<evidence type="ECO:0000259" key="8">
    <source>
        <dbReference type="Pfam" id="PF01895"/>
    </source>
</evidence>
<evidence type="ECO:0000313" key="10">
    <source>
        <dbReference type="Proteomes" id="UP000005012"/>
    </source>
</evidence>
<dbReference type="Pfam" id="PF01895">
    <property type="entry name" value="PhoU"/>
    <property type="match status" value="1"/>
</dbReference>
<keyword evidence="4 7" id="KW-0812">Transmembrane</keyword>
<keyword evidence="2" id="KW-1003">Cell membrane</keyword>
<keyword evidence="5 7" id="KW-1133">Transmembrane helix</keyword>
<sequence>MLALLHLLSSVALLVWGTHIVRTGIMRVFGADLRRILGKSVNKRTSAFLSGVGVTALVQSSNATALLVISFVSQGLISLTPAMVIMLGADVGTALMARVLTFDLSWLSPLLILVGVSTFLSQKKNRTGQIGRVGIGLGLILLALQLIVASAEPITHADAVKAIFTSLSGDVVLALLVGALFAMVSYSSLAAVLLTATLSATGLVPLYISLSIVIGSNIGSGLLAMMSSRGQNEISRQVVLGSLLFKLIGCVVVLPWVKPLAEWIGGYGFNEAEIVIYFHVFYNLARCLVMLPFVGPMARLCNKLIPIVPSMEQEVAPRYLDKSALETPSLAIANAVRETLRMGDLLELMLQRFTDVLNGNKEQKREINRLDEEVDMLHSSIKLYLAQLHQSELSEEDSRRWAEIIDTAFNLQQSSTIIHRMTSELVKKSIDNRRSFSNEGYKELHSLLERLQTNLNLGMSVFVSADIDNAKRLRRAKHRFRLINQRFAYAHVERLHKQNMQSLDTSNLHVSLLGDMKRLNSLFCAVAYHALEGVAESRKEQLSLENEKNT</sequence>
<dbReference type="NCBIfam" id="TIGR01013">
    <property type="entry name" value="2a58"/>
    <property type="match status" value="1"/>
</dbReference>
<feature type="transmembrane region" description="Helical" evidence="7">
    <location>
        <begin position="276"/>
        <end position="294"/>
    </location>
</feature>
<dbReference type="Gene3D" id="1.20.58.220">
    <property type="entry name" value="Phosphate transport system protein phou homolog 2, domain 2"/>
    <property type="match status" value="1"/>
</dbReference>
<dbReference type="InterPro" id="IPR004633">
    <property type="entry name" value="NaPi_cotrn-rel/YqeW-like"/>
</dbReference>
<keyword evidence="3" id="KW-0813">Transport</keyword>
<dbReference type="NCBIfam" id="NF037997">
    <property type="entry name" value="Na_Pi_symport"/>
    <property type="match status" value="1"/>
</dbReference>
<dbReference type="InterPro" id="IPR003841">
    <property type="entry name" value="Na/Pi_transpt"/>
</dbReference>
<evidence type="ECO:0000256" key="6">
    <source>
        <dbReference type="ARBA" id="ARBA00023136"/>
    </source>
</evidence>
<accession>A0A140NN40</accession>
<proteinExistence type="predicted"/>
<keyword evidence="6 7" id="KW-0472">Membrane</keyword>
<comment type="subcellular location">
    <subcellularLocation>
        <location evidence="1">Cell membrane</location>
        <topology evidence="1">Multi-pass membrane protein</topology>
    </subcellularLocation>
</comment>
<name>A0A140NN40_PROSM</name>
<dbReference type="PANTHER" id="PTHR10010">
    <property type="entry name" value="SOLUTE CARRIER FAMILY 34 SODIUM PHOSPHATE , MEMBER 2-RELATED"/>
    <property type="match status" value="1"/>
</dbReference>
<dbReference type="PANTHER" id="PTHR10010:SF39">
    <property type="entry name" value="PHOU DOMAIN-CONTAINING PROTEIN"/>
    <property type="match status" value="1"/>
</dbReference>
<feature type="transmembrane region" description="Helical" evidence="7">
    <location>
        <begin position="238"/>
        <end position="256"/>
    </location>
</feature>
<evidence type="ECO:0000256" key="7">
    <source>
        <dbReference type="SAM" id="Phobius"/>
    </source>
</evidence>
<dbReference type="PATRIC" id="fig|1157951.4.peg.1502"/>
<feature type="transmembrane region" description="Helical" evidence="7">
    <location>
        <begin position="99"/>
        <end position="121"/>
    </location>
</feature>
<evidence type="ECO:0000256" key="2">
    <source>
        <dbReference type="ARBA" id="ARBA00022475"/>
    </source>
</evidence>
<feature type="transmembrane region" description="Helical" evidence="7">
    <location>
        <begin position="65"/>
        <end position="87"/>
    </location>
</feature>
<evidence type="ECO:0000256" key="1">
    <source>
        <dbReference type="ARBA" id="ARBA00004651"/>
    </source>
</evidence>
<evidence type="ECO:0000256" key="5">
    <source>
        <dbReference type="ARBA" id="ARBA00022989"/>
    </source>
</evidence>
<feature type="transmembrane region" description="Helical" evidence="7">
    <location>
        <begin position="133"/>
        <end position="151"/>
    </location>
</feature>
<dbReference type="GO" id="GO:0005886">
    <property type="term" value="C:plasma membrane"/>
    <property type="evidence" value="ECO:0007669"/>
    <property type="project" value="UniProtKB-SubCell"/>
</dbReference>